<name>A0A0F9HD45_9ZZZZ</name>
<comment type="caution">
    <text evidence="1">The sequence shown here is derived from an EMBL/GenBank/DDBJ whole genome shotgun (WGS) entry which is preliminary data.</text>
</comment>
<protein>
    <submittedName>
        <fullName evidence="1">Uncharacterized protein</fullName>
    </submittedName>
</protein>
<gene>
    <name evidence="1" type="ORF">LCGC14_2013240</name>
</gene>
<organism evidence="1">
    <name type="scientific">marine sediment metagenome</name>
    <dbReference type="NCBI Taxonomy" id="412755"/>
    <lineage>
        <taxon>unclassified sequences</taxon>
        <taxon>metagenomes</taxon>
        <taxon>ecological metagenomes</taxon>
    </lineage>
</organism>
<sequence length="71" mass="8230">MSDLIEALQILLKYGNPEYPTNCQHDVMMIHPDIDPGKVSHEDLTRLEELEFIVSNEDGERHFRSYHFGSA</sequence>
<proteinExistence type="predicted"/>
<accession>A0A0F9HD45</accession>
<dbReference type="AlphaFoldDB" id="A0A0F9HD45"/>
<evidence type="ECO:0000313" key="1">
    <source>
        <dbReference type="EMBL" id="KKL79595.1"/>
    </source>
</evidence>
<dbReference type="EMBL" id="LAZR01023123">
    <property type="protein sequence ID" value="KKL79595.1"/>
    <property type="molecule type" value="Genomic_DNA"/>
</dbReference>
<reference evidence="1" key="1">
    <citation type="journal article" date="2015" name="Nature">
        <title>Complex archaea that bridge the gap between prokaryotes and eukaryotes.</title>
        <authorList>
            <person name="Spang A."/>
            <person name="Saw J.H."/>
            <person name="Jorgensen S.L."/>
            <person name="Zaremba-Niedzwiedzka K."/>
            <person name="Martijn J."/>
            <person name="Lind A.E."/>
            <person name="van Eijk R."/>
            <person name="Schleper C."/>
            <person name="Guy L."/>
            <person name="Ettema T.J."/>
        </authorList>
    </citation>
    <scope>NUCLEOTIDE SEQUENCE</scope>
</reference>